<sequence length="334" mass="37640">MSIISSLLRILIVVVVVVAIIIAYINRLPNAEVNWDSLKNLTTDSVQHKIFELNSGRRIEYFEFGDLNNPNAEQLLIIPGTVQTGHYYTISEKFHKAHNIRVICPTLPGSGSDIADYQFNATSYINNDLDPLINHVFPEGDFSVVGVSMGGTIASHVASRYDRVKNLLLGVSMGPMTNIEESEIEYITKSKPLRSMMQSKIVSTLLCFFIYLDVLRKEGAVLSKNEVLSANREGFDPQHRKAIAKDFRRSVTHGFRGMTHAFDVMSSPWEVDWDQLSKKNVIILSGELDDTVPDEIQKYLHRKIKNSRFISFDGAHIDVGDLLEEMVLLLLNKA</sequence>
<feature type="domain" description="AB hydrolase-1" evidence="2">
    <location>
        <begin position="75"/>
        <end position="304"/>
    </location>
</feature>
<dbReference type="InterPro" id="IPR050471">
    <property type="entry name" value="AB_hydrolase"/>
</dbReference>
<keyword evidence="1" id="KW-0472">Membrane</keyword>
<keyword evidence="1" id="KW-0812">Transmembrane</keyword>
<reference evidence="3 4" key="1">
    <citation type="submission" date="2024-03" db="EMBL/GenBank/DDBJ databases">
        <title>The Acrasis kona genome and developmental transcriptomes reveal deep origins of eukaryotic multicellular pathways.</title>
        <authorList>
            <person name="Sheikh S."/>
            <person name="Fu C.-J."/>
            <person name="Brown M.W."/>
            <person name="Baldauf S.L."/>
        </authorList>
    </citation>
    <scope>NUCLEOTIDE SEQUENCE [LARGE SCALE GENOMIC DNA]</scope>
    <source>
        <strain evidence="3 4">ATCC MYA-3509</strain>
    </source>
</reference>
<keyword evidence="1" id="KW-1133">Transmembrane helix</keyword>
<evidence type="ECO:0000313" key="3">
    <source>
        <dbReference type="EMBL" id="KAL0478882.1"/>
    </source>
</evidence>
<dbReference type="Proteomes" id="UP001431209">
    <property type="component" value="Unassembled WGS sequence"/>
</dbReference>
<dbReference type="EMBL" id="JAOPGA020000476">
    <property type="protein sequence ID" value="KAL0478882.1"/>
    <property type="molecule type" value="Genomic_DNA"/>
</dbReference>
<accession>A0AAW2YRU6</accession>
<dbReference type="SUPFAM" id="SSF53474">
    <property type="entry name" value="alpha/beta-Hydrolases"/>
    <property type="match status" value="1"/>
</dbReference>
<protein>
    <submittedName>
        <fullName evidence="3">Biotin biosynthesis bifunctional protein BioHC</fullName>
    </submittedName>
</protein>
<dbReference type="PANTHER" id="PTHR43433">
    <property type="entry name" value="HYDROLASE, ALPHA/BETA FOLD FAMILY PROTEIN"/>
    <property type="match status" value="1"/>
</dbReference>
<evidence type="ECO:0000313" key="4">
    <source>
        <dbReference type="Proteomes" id="UP001431209"/>
    </source>
</evidence>
<gene>
    <name evidence="3" type="ORF">AKO1_010737</name>
</gene>
<organism evidence="3 4">
    <name type="scientific">Acrasis kona</name>
    <dbReference type="NCBI Taxonomy" id="1008807"/>
    <lineage>
        <taxon>Eukaryota</taxon>
        <taxon>Discoba</taxon>
        <taxon>Heterolobosea</taxon>
        <taxon>Tetramitia</taxon>
        <taxon>Eutetramitia</taxon>
        <taxon>Acrasidae</taxon>
        <taxon>Acrasis</taxon>
    </lineage>
</organism>
<dbReference type="InterPro" id="IPR000073">
    <property type="entry name" value="AB_hydrolase_1"/>
</dbReference>
<evidence type="ECO:0000259" key="2">
    <source>
        <dbReference type="Pfam" id="PF12697"/>
    </source>
</evidence>
<dbReference type="PANTHER" id="PTHR43433:SF5">
    <property type="entry name" value="AB HYDROLASE-1 DOMAIN-CONTAINING PROTEIN"/>
    <property type="match status" value="1"/>
</dbReference>
<dbReference type="InterPro" id="IPR029058">
    <property type="entry name" value="AB_hydrolase_fold"/>
</dbReference>
<comment type="caution">
    <text evidence="3">The sequence shown here is derived from an EMBL/GenBank/DDBJ whole genome shotgun (WGS) entry which is preliminary data.</text>
</comment>
<keyword evidence="4" id="KW-1185">Reference proteome</keyword>
<dbReference type="Gene3D" id="3.40.50.1820">
    <property type="entry name" value="alpha/beta hydrolase"/>
    <property type="match status" value="1"/>
</dbReference>
<feature type="transmembrane region" description="Helical" evidence="1">
    <location>
        <begin position="7"/>
        <end position="25"/>
    </location>
</feature>
<dbReference type="AlphaFoldDB" id="A0AAW2YRU6"/>
<name>A0AAW2YRU6_9EUKA</name>
<dbReference type="Pfam" id="PF12697">
    <property type="entry name" value="Abhydrolase_6"/>
    <property type="match status" value="1"/>
</dbReference>
<proteinExistence type="predicted"/>
<evidence type="ECO:0000256" key="1">
    <source>
        <dbReference type="SAM" id="Phobius"/>
    </source>
</evidence>